<feature type="transmembrane region" description="Helical" evidence="5">
    <location>
        <begin position="251"/>
        <end position="269"/>
    </location>
</feature>
<evidence type="ECO:0000313" key="6">
    <source>
        <dbReference type="EMBL" id="PIL28937.1"/>
    </source>
</evidence>
<feature type="transmembrane region" description="Helical" evidence="5">
    <location>
        <begin position="190"/>
        <end position="215"/>
    </location>
</feature>
<keyword evidence="2 5" id="KW-0812">Transmembrane</keyword>
<sequence>MSSRIISTLYGFTRSDVMGILIPTTAFGTLASGSFNPSLLILRGFWVWLHLLQFCVSNQSVEPDEDCKNKPWRPIPAGNISLHAARRLRWLLLAACLAFSAQTGVLYAGAALSFATWAHNEANLGSHWLTRNALNAVGYASFSLGASNAGCTDSLVAQLLIAVVIFTTIQAQDFKDVEGDILVNRQTLPILLPTASRVVTSLLVPLWSLFFAYCYPTADPMVSSAAVVLGAIIGTRFWFERTREGDKRSYLLYNVWLCFLHVIPFTVRAKTAFI</sequence>
<dbReference type="AlphaFoldDB" id="A0A2G8S5C3"/>
<dbReference type="CDD" id="cd13965">
    <property type="entry name" value="PT_UbiA_3"/>
    <property type="match status" value="1"/>
</dbReference>
<evidence type="ECO:0000256" key="3">
    <source>
        <dbReference type="ARBA" id="ARBA00022989"/>
    </source>
</evidence>
<keyword evidence="4 5" id="KW-0472">Membrane</keyword>
<evidence type="ECO:0000256" key="2">
    <source>
        <dbReference type="ARBA" id="ARBA00022692"/>
    </source>
</evidence>
<name>A0A2G8S5C3_9APHY</name>
<organism evidence="6 7">
    <name type="scientific">Ganoderma sinense ZZ0214-1</name>
    <dbReference type="NCBI Taxonomy" id="1077348"/>
    <lineage>
        <taxon>Eukaryota</taxon>
        <taxon>Fungi</taxon>
        <taxon>Dikarya</taxon>
        <taxon>Basidiomycota</taxon>
        <taxon>Agaricomycotina</taxon>
        <taxon>Agaricomycetes</taxon>
        <taxon>Polyporales</taxon>
        <taxon>Polyporaceae</taxon>
        <taxon>Ganoderma</taxon>
    </lineage>
</organism>
<evidence type="ECO:0000256" key="1">
    <source>
        <dbReference type="ARBA" id="ARBA00004141"/>
    </source>
</evidence>
<dbReference type="Pfam" id="PF01040">
    <property type="entry name" value="UbiA"/>
    <property type="match status" value="1"/>
</dbReference>
<evidence type="ECO:0000313" key="7">
    <source>
        <dbReference type="Proteomes" id="UP000230002"/>
    </source>
</evidence>
<comment type="subcellular location">
    <subcellularLocation>
        <location evidence="1">Membrane</location>
        <topology evidence="1">Multi-pass membrane protein</topology>
    </subcellularLocation>
</comment>
<dbReference type="PANTHER" id="PTHR42723:SF1">
    <property type="entry name" value="CHLOROPHYLL SYNTHASE, CHLOROPLASTIC"/>
    <property type="match status" value="1"/>
</dbReference>
<comment type="caution">
    <text evidence="6">The sequence shown here is derived from an EMBL/GenBank/DDBJ whole genome shotgun (WGS) entry which is preliminary data.</text>
</comment>
<feature type="transmembrane region" description="Helical" evidence="5">
    <location>
        <begin position="20"/>
        <end position="42"/>
    </location>
</feature>
<dbReference type="GO" id="GO:0016765">
    <property type="term" value="F:transferase activity, transferring alkyl or aryl (other than methyl) groups"/>
    <property type="evidence" value="ECO:0007669"/>
    <property type="project" value="InterPro"/>
</dbReference>
<dbReference type="PANTHER" id="PTHR42723">
    <property type="entry name" value="CHLOROPHYLL SYNTHASE"/>
    <property type="match status" value="1"/>
</dbReference>
<dbReference type="OrthoDB" id="434972at2759"/>
<dbReference type="STRING" id="1077348.A0A2G8S5C3"/>
<feature type="transmembrane region" description="Helical" evidence="5">
    <location>
        <begin position="90"/>
        <end position="116"/>
    </location>
</feature>
<dbReference type="GO" id="GO:0016020">
    <property type="term" value="C:membrane"/>
    <property type="evidence" value="ECO:0007669"/>
    <property type="project" value="UniProtKB-SubCell"/>
</dbReference>
<accession>A0A2G8S5C3</accession>
<evidence type="ECO:0000256" key="4">
    <source>
        <dbReference type="ARBA" id="ARBA00023136"/>
    </source>
</evidence>
<keyword evidence="7" id="KW-1185">Reference proteome</keyword>
<dbReference type="InterPro" id="IPR050475">
    <property type="entry name" value="Prenyltransferase_related"/>
</dbReference>
<reference evidence="6 7" key="1">
    <citation type="journal article" date="2015" name="Sci. Rep.">
        <title>Chromosome-level genome map provides insights into diverse defense mechanisms in the medicinal fungus Ganoderma sinense.</title>
        <authorList>
            <person name="Zhu Y."/>
            <person name="Xu J."/>
            <person name="Sun C."/>
            <person name="Zhou S."/>
            <person name="Xu H."/>
            <person name="Nelson D.R."/>
            <person name="Qian J."/>
            <person name="Song J."/>
            <person name="Luo H."/>
            <person name="Xiang L."/>
            <person name="Li Y."/>
            <person name="Xu Z."/>
            <person name="Ji A."/>
            <person name="Wang L."/>
            <person name="Lu S."/>
            <person name="Hayward A."/>
            <person name="Sun W."/>
            <person name="Li X."/>
            <person name="Schwartz D.C."/>
            <person name="Wang Y."/>
            <person name="Chen S."/>
        </authorList>
    </citation>
    <scope>NUCLEOTIDE SEQUENCE [LARGE SCALE GENOMIC DNA]</scope>
    <source>
        <strain evidence="6 7">ZZ0214-1</strain>
    </source>
</reference>
<dbReference type="InterPro" id="IPR044878">
    <property type="entry name" value="UbiA_sf"/>
</dbReference>
<dbReference type="EMBL" id="AYKW01000023">
    <property type="protein sequence ID" value="PIL28937.1"/>
    <property type="molecule type" value="Genomic_DNA"/>
</dbReference>
<keyword evidence="3 5" id="KW-1133">Transmembrane helix</keyword>
<evidence type="ECO:0000256" key="5">
    <source>
        <dbReference type="SAM" id="Phobius"/>
    </source>
</evidence>
<feature type="transmembrane region" description="Helical" evidence="5">
    <location>
        <begin position="221"/>
        <end position="239"/>
    </location>
</feature>
<dbReference type="Proteomes" id="UP000230002">
    <property type="component" value="Unassembled WGS sequence"/>
</dbReference>
<protein>
    <submittedName>
        <fullName evidence="6">Uncharacterized protein</fullName>
    </submittedName>
</protein>
<dbReference type="InterPro" id="IPR000537">
    <property type="entry name" value="UbiA_prenyltransferase"/>
</dbReference>
<feature type="transmembrane region" description="Helical" evidence="5">
    <location>
        <begin position="136"/>
        <end position="169"/>
    </location>
</feature>
<gene>
    <name evidence="6" type="ORF">GSI_08984</name>
</gene>
<proteinExistence type="predicted"/>
<dbReference type="Gene3D" id="1.10.357.140">
    <property type="entry name" value="UbiA prenyltransferase"/>
    <property type="match status" value="1"/>
</dbReference>